<dbReference type="EMBL" id="HACG01029409">
    <property type="protein sequence ID" value="CEK76274.1"/>
    <property type="molecule type" value="Transcribed_RNA"/>
</dbReference>
<feature type="domain" description="Ribosomal RNA adenine methylase transferase N-terminal" evidence="11">
    <location>
        <begin position="40"/>
        <end position="209"/>
    </location>
</feature>
<dbReference type="CDD" id="cd02440">
    <property type="entry name" value="AdoMet_MTases"/>
    <property type="match status" value="1"/>
</dbReference>
<dbReference type="Gene3D" id="1.10.8.480">
    <property type="match status" value="1"/>
</dbReference>
<sequence>MPKERVQKKARFHQQAAQVPKQGISFRREIGQHILKNPLIVNNMVEKAALRPTDVVLEVGPGTGNMTVKLLEKVKKVIACEVDPRMVAELHKRVQGTPEATKLQMMVGDVLKTDLPFFDVCVANLPYQISSPFVFKLLLHRPFFRCAVLMFQREFAQRLVAKPGDKLYCRLSVNTQLLARVDHLIKVGKNNFKPPPKVESSVVRIEPRNPPPPVNFKEWDGLVRICFSRKNKTIGASFKFSKVLEVLEKNYRVSCAIKNIPVPTDFNVKDKVIGLLQEGGFEERRSRSMSIDDFMELLGLFNKSGFHFI</sequence>
<evidence type="ECO:0000256" key="8">
    <source>
        <dbReference type="ARBA" id="ARBA00061109"/>
    </source>
</evidence>
<keyword evidence="3 9" id="KW-0808">Transferase</keyword>
<dbReference type="InterPro" id="IPR011530">
    <property type="entry name" value="rRNA_adenine_dimethylase"/>
</dbReference>
<keyword evidence="2 9" id="KW-0489">Methyltransferase</keyword>
<evidence type="ECO:0000256" key="10">
    <source>
        <dbReference type="RuleBase" id="RU362106"/>
    </source>
</evidence>
<evidence type="ECO:0000256" key="2">
    <source>
        <dbReference type="ARBA" id="ARBA00022603"/>
    </source>
</evidence>
<feature type="binding site" evidence="9">
    <location>
        <position position="60"/>
    </location>
    <ligand>
        <name>S-adenosyl-L-methionine</name>
        <dbReference type="ChEBI" id="CHEBI:59789"/>
    </ligand>
</feature>
<evidence type="ECO:0000256" key="5">
    <source>
        <dbReference type="ARBA" id="ARBA00022884"/>
    </source>
</evidence>
<organism evidence="12">
    <name type="scientific">Arion vulgaris</name>
    <dbReference type="NCBI Taxonomy" id="1028688"/>
    <lineage>
        <taxon>Eukaryota</taxon>
        <taxon>Metazoa</taxon>
        <taxon>Spiralia</taxon>
        <taxon>Lophotrochozoa</taxon>
        <taxon>Mollusca</taxon>
        <taxon>Gastropoda</taxon>
        <taxon>Heterobranchia</taxon>
        <taxon>Euthyneura</taxon>
        <taxon>Panpulmonata</taxon>
        <taxon>Eupulmonata</taxon>
        <taxon>Stylommatophora</taxon>
        <taxon>Helicina</taxon>
        <taxon>Arionoidea</taxon>
        <taxon>Arionidae</taxon>
        <taxon>Arion</taxon>
    </lineage>
</organism>
<dbReference type="PANTHER" id="PTHR11727">
    <property type="entry name" value="DIMETHYLADENOSINE TRANSFERASE"/>
    <property type="match status" value="1"/>
</dbReference>
<comment type="function">
    <text evidence="7">Specifically dimethylates two adjacent adenosines in the loop of a conserved hairpin near the 3'-end of 18S rRNA in the 40S particle. Involved in the pre-rRNA processing steps leading to small-subunit rRNA production independently of its RNA-modifying catalytic activity. Part of the small subunit (SSU) processome, first precursor of the small eukaryotic ribosomal subunit. During the assembly of the SSU processome in the nucleolus, many ribosome biogenesis factors, an RNA chaperone and ribosomal proteins associate with the nascent pre-rRNA and work in concert to generate RNA folding, modifications, rearrangements and cleavage as well as targeted degradation of pre-ribosomal RNA by the RNA exosome.</text>
</comment>
<keyword evidence="1 10" id="KW-0698">rRNA processing</keyword>
<dbReference type="InterPro" id="IPR020596">
    <property type="entry name" value="rRNA_Ade_Mease_Trfase_CS"/>
</dbReference>
<dbReference type="InterPro" id="IPR020598">
    <property type="entry name" value="rRNA_Ade_methylase_Trfase_N"/>
</dbReference>
<evidence type="ECO:0000256" key="6">
    <source>
        <dbReference type="ARBA" id="ARBA00035020"/>
    </source>
</evidence>
<feature type="binding site" evidence="9">
    <location>
        <position position="109"/>
    </location>
    <ligand>
        <name>S-adenosyl-L-methionine</name>
        <dbReference type="ChEBI" id="CHEBI:59789"/>
    </ligand>
</feature>
<feature type="binding site" evidence="9">
    <location>
        <position position="35"/>
    </location>
    <ligand>
        <name>S-adenosyl-L-methionine</name>
        <dbReference type="ChEBI" id="CHEBI:59789"/>
    </ligand>
</feature>
<dbReference type="SUPFAM" id="SSF53335">
    <property type="entry name" value="S-adenosyl-L-methionine-dependent methyltransferases"/>
    <property type="match status" value="1"/>
</dbReference>
<dbReference type="PROSITE" id="PS01131">
    <property type="entry name" value="RRNA_A_DIMETH"/>
    <property type="match status" value="1"/>
</dbReference>
<keyword evidence="4 9" id="KW-0949">S-adenosyl-L-methionine</keyword>
<dbReference type="NCBIfam" id="TIGR00755">
    <property type="entry name" value="ksgA"/>
    <property type="match status" value="1"/>
</dbReference>
<comment type="similarity">
    <text evidence="8 9 10">Belongs to the class I-like SAM-binding methyltransferase superfamily. rRNA adenine N(6)-methyltransferase family.</text>
</comment>
<dbReference type="PANTHER" id="PTHR11727:SF7">
    <property type="entry name" value="DIMETHYLADENOSINE TRANSFERASE-RELATED"/>
    <property type="match status" value="1"/>
</dbReference>
<dbReference type="GO" id="GO:0000179">
    <property type="term" value="F:rRNA (adenine-N6,N6-)-dimethyltransferase activity"/>
    <property type="evidence" value="ECO:0007669"/>
    <property type="project" value="UniProtKB-UniRule"/>
</dbReference>
<gene>
    <name evidence="12" type="primary">ORF99296</name>
</gene>
<dbReference type="GO" id="GO:0003723">
    <property type="term" value="F:RNA binding"/>
    <property type="evidence" value="ECO:0007669"/>
    <property type="project" value="UniProtKB-UniRule"/>
</dbReference>
<feature type="binding site" evidence="9">
    <location>
        <position position="33"/>
    </location>
    <ligand>
        <name>S-adenosyl-L-methionine</name>
        <dbReference type="ChEBI" id="CHEBI:59789"/>
    </ligand>
</feature>
<dbReference type="InterPro" id="IPR029063">
    <property type="entry name" value="SAM-dependent_MTases_sf"/>
</dbReference>
<accession>A0A0B7A5N1</accession>
<protein>
    <recommendedName>
        <fullName evidence="10">rRNA adenine N(6)-methyltransferase</fullName>
        <ecNumber evidence="10">2.1.1.-</ecNumber>
    </recommendedName>
</protein>
<dbReference type="SMART" id="SM00650">
    <property type="entry name" value="rADc"/>
    <property type="match status" value="1"/>
</dbReference>
<dbReference type="GO" id="GO:0005730">
    <property type="term" value="C:nucleolus"/>
    <property type="evidence" value="ECO:0007669"/>
    <property type="project" value="TreeGrafter"/>
</dbReference>
<evidence type="ECO:0000256" key="7">
    <source>
        <dbReference type="ARBA" id="ARBA00046134"/>
    </source>
</evidence>
<dbReference type="FunFam" id="3.40.50.150:FF:000007">
    <property type="entry name" value="rRNA adenine N(6)-methyltransferase"/>
    <property type="match status" value="1"/>
</dbReference>
<keyword evidence="5 9" id="KW-0694">RNA-binding</keyword>
<feature type="binding site" evidence="9">
    <location>
        <position position="81"/>
    </location>
    <ligand>
        <name>S-adenosyl-L-methionine</name>
        <dbReference type="ChEBI" id="CHEBI:59789"/>
    </ligand>
</feature>
<dbReference type="Pfam" id="PF00398">
    <property type="entry name" value="RrnaAD"/>
    <property type="match status" value="1"/>
</dbReference>
<feature type="binding site" evidence="9">
    <location>
        <position position="124"/>
    </location>
    <ligand>
        <name>S-adenosyl-L-methionine</name>
        <dbReference type="ChEBI" id="CHEBI:59789"/>
    </ligand>
</feature>
<dbReference type="PROSITE" id="PS51689">
    <property type="entry name" value="SAM_RNA_A_N6_MT"/>
    <property type="match status" value="1"/>
</dbReference>
<dbReference type="EC" id="2.1.1.-" evidence="10"/>
<dbReference type="InterPro" id="IPR001737">
    <property type="entry name" value="KsgA/Erm"/>
</dbReference>
<comment type="subunit">
    <text evidence="6">Part of the small subunit (SSU) processome, composed of more than 70 proteins and the RNA chaperone small nucleolar RNA (snoRNA) U3.</text>
</comment>
<evidence type="ECO:0000256" key="3">
    <source>
        <dbReference type="ARBA" id="ARBA00022679"/>
    </source>
</evidence>
<reference evidence="12" key="1">
    <citation type="submission" date="2014-12" db="EMBL/GenBank/DDBJ databases">
        <title>Insight into the proteome of Arion vulgaris.</title>
        <authorList>
            <person name="Aradska J."/>
            <person name="Bulat T."/>
            <person name="Smidak R."/>
            <person name="Sarate P."/>
            <person name="Gangsoo J."/>
            <person name="Sialana F."/>
            <person name="Bilban M."/>
            <person name="Lubec G."/>
        </authorList>
    </citation>
    <scope>NUCLEOTIDE SEQUENCE</scope>
    <source>
        <tissue evidence="12">Skin</tissue>
    </source>
</reference>
<evidence type="ECO:0000259" key="11">
    <source>
        <dbReference type="SMART" id="SM00650"/>
    </source>
</evidence>
<evidence type="ECO:0000256" key="9">
    <source>
        <dbReference type="PROSITE-ProRule" id="PRU01026"/>
    </source>
</evidence>
<proteinExistence type="inferred from homology"/>
<dbReference type="Gene3D" id="3.40.50.150">
    <property type="entry name" value="Vaccinia Virus protein VP39"/>
    <property type="match status" value="1"/>
</dbReference>
<evidence type="ECO:0000313" key="12">
    <source>
        <dbReference type="EMBL" id="CEK76274.1"/>
    </source>
</evidence>
<evidence type="ECO:0000256" key="4">
    <source>
        <dbReference type="ARBA" id="ARBA00022691"/>
    </source>
</evidence>
<name>A0A0B7A5N1_9EUPU</name>
<evidence type="ECO:0000256" key="1">
    <source>
        <dbReference type="ARBA" id="ARBA00022552"/>
    </source>
</evidence>
<dbReference type="AlphaFoldDB" id="A0A0B7A5N1"/>